<reference evidence="3" key="1">
    <citation type="submission" date="2011-02" db="EMBL/GenBank/DDBJ databases">
        <authorList>
            <person name="Aslett M."/>
        </authorList>
    </citation>
    <scope>NUCLEOTIDE SEQUENCE</scope>
    <source>
        <strain evidence="3">Liverpool</strain>
    </source>
</reference>
<feature type="chain" id="PRO_5007655094" evidence="2">
    <location>
        <begin position="22"/>
        <end position="404"/>
    </location>
</feature>
<feature type="signal peptide" evidence="2">
    <location>
        <begin position="1"/>
        <end position="21"/>
    </location>
</feature>
<keyword evidence="2" id="KW-0732">Signal</keyword>
<evidence type="ECO:0000256" key="2">
    <source>
        <dbReference type="SAM" id="SignalP"/>
    </source>
</evidence>
<accession>F0VAB3</accession>
<reference evidence="3" key="2">
    <citation type="submission" date="2011-03" db="EMBL/GenBank/DDBJ databases">
        <title>Comparative genomics and transcriptomics of Neospora caninum and Toxoplasma gondii.</title>
        <authorList>
            <person name="Reid A.J."/>
            <person name="Sohal A."/>
            <person name="Harris D."/>
            <person name="Quail M."/>
            <person name="Sanders M."/>
            <person name="Berriman M."/>
            <person name="Wastling J.M."/>
            <person name="Pain A."/>
        </authorList>
    </citation>
    <scope>NUCLEOTIDE SEQUENCE</scope>
    <source>
        <strain evidence="3">Liverpool</strain>
    </source>
</reference>
<dbReference type="InParanoid" id="F0VAB3"/>
<evidence type="ECO:0000313" key="3">
    <source>
        <dbReference type="EMBL" id="CBZ50602.1"/>
    </source>
</evidence>
<proteinExistence type="predicted"/>
<feature type="region of interest" description="Disordered" evidence="1">
    <location>
        <begin position="337"/>
        <end position="378"/>
    </location>
</feature>
<dbReference type="OMA" id="KSITIHC"/>
<gene>
    <name evidence="4" type="ORF">BN1204_010710</name>
    <name evidence="3" type="ORF">NCLIV_010710</name>
</gene>
<dbReference type="InterPro" id="IPR036755">
    <property type="entry name" value="SRS_dom_sf"/>
</dbReference>
<reference evidence="4" key="4">
    <citation type="journal article" date="2015" name="PLoS ONE">
        <title>Comprehensive Evaluation of Toxoplasma gondii VEG and Neospora caninum LIV Genomes with Tachyzoite Stage Transcriptome and Proteome Defines Novel Transcript Features.</title>
        <authorList>
            <person name="Ramaprasad A."/>
            <person name="Mourier T."/>
            <person name="Naeem R."/>
            <person name="Malas T.B."/>
            <person name="Moussa E."/>
            <person name="Panigrahi A."/>
            <person name="Vermont S.J."/>
            <person name="Otto T.D."/>
            <person name="Wastling J."/>
            <person name="Pain A."/>
        </authorList>
    </citation>
    <scope>NUCLEOTIDE SEQUENCE</scope>
    <source>
        <strain evidence="4">Liverpool</strain>
    </source>
</reference>
<dbReference type="EMBL" id="FR823384">
    <property type="protein sequence ID" value="CBZ50602.1"/>
    <property type="molecule type" value="Genomic_DNA"/>
</dbReference>
<dbReference type="Gene3D" id="2.60.40.1320">
    <property type="entry name" value="SRS domain"/>
    <property type="match status" value="2"/>
</dbReference>
<evidence type="ECO:0000313" key="4">
    <source>
        <dbReference type="EMBL" id="CEL65214.1"/>
    </source>
</evidence>
<dbReference type="RefSeq" id="XP_003880635.1">
    <property type="nucleotide sequence ID" value="XM_003880586.1"/>
</dbReference>
<sequence>MTLQFLAGVAVLGCLVATGEASYEVAPGYVRRERAGLIEIPSDDDEERSIDLDRDDLAIHLHVPPLELADLLHLEPQECKYPEDGEGVGRLELSVTNNPGVTFRCPGGHEDELEPPEPTLAYRVNSDGSCDTTASSDMDIALPNAILEEAVSHYGRGSFFLLINGRPLDSEKKACFVCKGKTGSNKGKSCTVIVTVPKASLPNSWVCDPLLPPGGNMVTFQGDGSEKTATVLCPPGYSNLDSPDEDGYVMTGPQCMTKAKLEDVLGSGSTIKTVELKSPPRGVSKSYQVTATSSFAKPRILCLACEPGKNEQVSSSAPNRCMVEAFLPAAAAEVSDGDSDLQKARGLNSQEPPSETGTSTVTTSTVTPSTVTPSTGATSDEVVLSCATSAALLAVMSGLTAVAM</sequence>
<evidence type="ECO:0000313" key="5">
    <source>
        <dbReference type="Proteomes" id="UP000007494"/>
    </source>
</evidence>
<dbReference type="AlphaFoldDB" id="F0VAB3"/>
<dbReference type="EMBL" id="LN714478">
    <property type="protein sequence ID" value="CEL65214.1"/>
    <property type="molecule type" value="Genomic_DNA"/>
</dbReference>
<evidence type="ECO:0000256" key="1">
    <source>
        <dbReference type="SAM" id="MobiDB-lite"/>
    </source>
</evidence>
<feature type="compositionally biased region" description="Low complexity" evidence="1">
    <location>
        <begin position="351"/>
        <end position="378"/>
    </location>
</feature>
<dbReference type="Proteomes" id="UP000007494">
    <property type="component" value="Chromosome IV"/>
</dbReference>
<keyword evidence="5" id="KW-1185">Reference proteome</keyword>
<dbReference type="eggNOG" id="ENOG502TMH9">
    <property type="taxonomic scope" value="Eukaryota"/>
</dbReference>
<protein>
    <submittedName>
        <fullName evidence="3 4">Srs domain-containing protein</fullName>
    </submittedName>
</protein>
<reference evidence="5" key="3">
    <citation type="journal article" date="2012" name="PLoS Pathog.">
        <title>Comparative genomics of the apicomplexan parasites Toxoplasma gondii and Neospora caninum: Coccidia differing in host range and transmission strategy.</title>
        <authorList>
            <person name="Reid A.J."/>
            <person name="Vermont S.J."/>
            <person name="Cotton J.A."/>
            <person name="Harris D."/>
            <person name="Hill-Cawthorne G.A."/>
            <person name="Konen-Waisman S."/>
            <person name="Latham S.M."/>
            <person name="Mourier T."/>
            <person name="Norton R."/>
            <person name="Quail M.A."/>
            <person name="Sanders M."/>
            <person name="Shanmugam D."/>
            <person name="Sohal A."/>
            <person name="Wasmuth J.D."/>
            <person name="Brunk B."/>
            <person name="Grigg M.E."/>
            <person name="Howard J.C."/>
            <person name="Parkinson J."/>
            <person name="Roos D.S."/>
            <person name="Trees A.J."/>
            <person name="Berriman M."/>
            <person name="Pain A."/>
            <person name="Wastling J.M."/>
        </authorList>
    </citation>
    <scope>NUCLEOTIDE SEQUENCE [LARGE SCALE GENOMIC DNA]</scope>
    <source>
        <strain evidence="5">Liverpool</strain>
    </source>
</reference>
<organism evidence="3 5">
    <name type="scientific">Neospora caninum (strain Liverpool)</name>
    <dbReference type="NCBI Taxonomy" id="572307"/>
    <lineage>
        <taxon>Eukaryota</taxon>
        <taxon>Sar</taxon>
        <taxon>Alveolata</taxon>
        <taxon>Apicomplexa</taxon>
        <taxon>Conoidasida</taxon>
        <taxon>Coccidia</taxon>
        <taxon>Eucoccidiorida</taxon>
        <taxon>Eimeriorina</taxon>
        <taxon>Sarcocystidae</taxon>
        <taxon>Neospora</taxon>
    </lineage>
</organism>
<dbReference type="VEuPathDB" id="ToxoDB:NCLIV_010710"/>
<dbReference type="GeneID" id="13441635"/>
<name>F0VAB3_NEOCL</name>
<dbReference type="OrthoDB" id="329875at2759"/>